<dbReference type="Proteomes" id="UP000248066">
    <property type="component" value="Unassembled WGS sequence"/>
</dbReference>
<dbReference type="InterPro" id="IPR001633">
    <property type="entry name" value="EAL_dom"/>
</dbReference>
<gene>
    <name evidence="2" type="ORF">CR205_01850</name>
</gene>
<dbReference type="EMBL" id="PDOF01000001">
    <property type="protein sequence ID" value="PYZ97372.1"/>
    <property type="molecule type" value="Genomic_DNA"/>
</dbReference>
<reference evidence="2 3" key="1">
    <citation type="submission" date="2017-10" db="EMBL/GenBank/DDBJ databases">
        <title>Bacillus sp. nov., a halophilic bacterium isolated from a Yangshapao Lake.</title>
        <authorList>
            <person name="Wang H."/>
        </authorList>
    </citation>
    <scope>NUCLEOTIDE SEQUENCE [LARGE SCALE GENOMIC DNA]</scope>
    <source>
        <strain evidence="2 3">YSP-3</strain>
    </source>
</reference>
<comment type="caution">
    <text evidence="2">The sequence shown here is derived from an EMBL/GenBank/DDBJ whole genome shotgun (WGS) entry which is preliminary data.</text>
</comment>
<dbReference type="OrthoDB" id="9759607at2"/>
<sequence>MFRTFEDPNKQNFAYFIERLNQTLDEQTLFLLTDVTHAVLFASPSFYRYTGFHAHQIEGSDYRPFEMGGSLNRETELERSACLLSAEGIMKQFTCTRIPMIKDYSDEDEYSFLVYTPAEPEGEYISPNPSWMDRDMKLPNEKAFRYVTENNRSNKSGVLCLTIVNDRQERESGYKERIRCVADELRGLQSGMVSAYYPADSMFALLCEGSLTGEERKDLQWKAEKACRRSRLQFHAAWQPAQFKRDTFEEYMNRLYESRLYSGAGTGDNDRKQLIENRFEKALERERLSLVYQPQVNLHDRSVSGAEALLRWEDEVLGAVSPREFIPVAEASRMIIPAGYWVLKEACRQAAVWRESGLHIRMSVNLSPVQCEDEDFASKVKKIVAQSGIAPDMLTLEITENQLLYHLPEARVMLRELKAYGINISIDDFGTGYSSFSYLKHFPVDTVKIDQSFIRDMGRKEDKSDEKIVTTIINLARNMNMKVVAEGVEKGETLDFLSENQCDEIQGFLYCRPLSSEEVIPFLQADAAGNQLFLDK</sequence>
<dbReference type="InterPro" id="IPR035919">
    <property type="entry name" value="EAL_sf"/>
</dbReference>
<name>A0A2W0HJY4_9BACI</name>
<keyword evidence="3" id="KW-1185">Reference proteome</keyword>
<dbReference type="SUPFAM" id="SSF141868">
    <property type="entry name" value="EAL domain-like"/>
    <property type="match status" value="1"/>
</dbReference>
<feature type="domain" description="EAL" evidence="1">
    <location>
        <begin position="272"/>
        <end position="527"/>
    </location>
</feature>
<dbReference type="InterPro" id="IPR050706">
    <property type="entry name" value="Cyclic-di-GMP_PDE-like"/>
</dbReference>
<dbReference type="GO" id="GO:0071111">
    <property type="term" value="F:cyclic-guanylate-specific phosphodiesterase activity"/>
    <property type="evidence" value="ECO:0007669"/>
    <property type="project" value="InterPro"/>
</dbReference>
<dbReference type="CDD" id="cd01948">
    <property type="entry name" value="EAL"/>
    <property type="match status" value="1"/>
</dbReference>
<dbReference type="RefSeq" id="WP_110516380.1">
    <property type="nucleotide sequence ID" value="NZ_PDOF01000001.1"/>
</dbReference>
<dbReference type="Pfam" id="PF00563">
    <property type="entry name" value="EAL"/>
    <property type="match status" value="1"/>
</dbReference>
<evidence type="ECO:0000259" key="1">
    <source>
        <dbReference type="PROSITE" id="PS50883"/>
    </source>
</evidence>
<organism evidence="2 3">
    <name type="scientific">Alteribacter lacisalsi</name>
    <dbReference type="NCBI Taxonomy" id="2045244"/>
    <lineage>
        <taxon>Bacteria</taxon>
        <taxon>Bacillati</taxon>
        <taxon>Bacillota</taxon>
        <taxon>Bacilli</taxon>
        <taxon>Bacillales</taxon>
        <taxon>Bacillaceae</taxon>
        <taxon>Alteribacter</taxon>
    </lineage>
</organism>
<evidence type="ECO:0000313" key="3">
    <source>
        <dbReference type="Proteomes" id="UP000248066"/>
    </source>
</evidence>
<proteinExistence type="predicted"/>
<dbReference type="PROSITE" id="PS50883">
    <property type="entry name" value="EAL"/>
    <property type="match status" value="1"/>
</dbReference>
<dbReference type="PANTHER" id="PTHR33121">
    <property type="entry name" value="CYCLIC DI-GMP PHOSPHODIESTERASE PDEF"/>
    <property type="match status" value="1"/>
</dbReference>
<dbReference type="AlphaFoldDB" id="A0A2W0HJY4"/>
<protein>
    <recommendedName>
        <fullName evidence="1">EAL domain-containing protein</fullName>
    </recommendedName>
</protein>
<evidence type="ECO:0000313" key="2">
    <source>
        <dbReference type="EMBL" id="PYZ97372.1"/>
    </source>
</evidence>
<accession>A0A2W0HJY4</accession>
<dbReference type="PANTHER" id="PTHR33121:SF70">
    <property type="entry name" value="SIGNALING PROTEIN YKOW"/>
    <property type="match status" value="1"/>
</dbReference>
<dbReference type="SMART" id="SM00052">
    <property type="entry name" value="EAL"/>
    <property type="match status" value="1"/>
</dbReference>
<dbReference type="Gene3D" id="3.20.20.450">
    <property type="entry name" value="EAL domain"/>
    <property type="match status" value="1"/>
</dbReference>